<gene>
    <name evidence="2" type="ORF">D8780_00585</name>
</gene>
<accession>A0A3L7JBM1</accession>
<proteinExistence type="predicted"/>
<sequence length="150" mass="17129">MADFKMQHGDIILIADGEKALFLRNEGDDDYPNLDVFREEHHENPPNREQSANRRGRLNDAGAGGAQKSAVEDTDWHRLGQERFARDLADKLYKMAHSGKIDRLIVAAPPRILGDMRKEYHKEVSDKIVGEVDKELANHPIYEIEKILQS</sequence>
<dbReference type="EMBL" id="RCWN01000001">
    <property type="protein sequence ID" value="RLQ86921.1"/>
    <property type="molecule type" value="Genomic_DNA"/>
</dbReference>
<dbReference type="InterPro" id="IPR041374">
    <property type="entry name" value="BaeRF_family12"/>
</dbReference>
<dbReference type="Pfam" id="PF18856">
    <property type="entry name" value="baeRF_family12"/>
    <property type="match status" value="1"/>
</dbReference>
<name>A0A3L7JBM1_9HYPH</name>
<reference evidence="2 3" key="1">
    <citation type="submission" date="2018-10" db="EMBL/GenBank/DDBJ databases">
        <title>Notoacmeibacter sp. M2BS9Y-3-1, whole genome shotgun sequence.</title>
        <authorList>
            <person name="Tuo L."/>
        </authorList>
    </citation>
    <scope>NUCLEOTIDE SEQUENCE [LARGE SCALE GENOMIC DNA]</scope>
    <source>
        <strain evidence="2 3">M2BS9Y-3-1</strain>
    </source>
</reference>
<evidence type="ECO:0000313" key="3">
    <source>
        <dbReference type="Proteomes" id="UP000281094"/>
    </source>
</evidence>
<feature type="region of interest" description="Disordered" evidence="1">
    <location>
        <begin position="41"/>
        <end position="74"/>
    </location>
</feature>
<comment type="caution">
    <text evidence="2">The sequence shown here is derived from an EMBL/GenBank/DDBJ whole genome shotgun (WGS) entry which is preliminary data.</text>
</comment>
<dbReference type="Proteomes" id="UP000281094">
    <property type="component" value="Unassembled WGS sequence"/>
</dbReference>
<organism evidence="2 3">
    <name type="scientific">Notoacmeibacter ruber</name>
    <dbReference type="NCBI Taxonomy" id="2670375"/>
    <lineage>
        <taxon>Bacteria</taxon>
        <taxon>Pseudomonadati</taxon>
        <taxon>Pseudomonadota</taxon>
        <taxon>Alphaproteobacteria</taxon>
        <taxon>Hyphomicrobiales</taxon>
        <taxon>Notoacmeibacteraceae</taxon>
        <taxon>Notoacmeibacter</taxon>
    </lineage>
</organism>
<dbReference type="AlphaFoldDB" id="A0A3L7JBM1"/>
<dbReference type="RefSeq" id="WP_121643890.1">
    <property type="nucleotide sequence ID" value="NZ_RCWN01000001.1"/>
</dbReference>
<evidence type="ECO:0000256" key="1">
    <source>
        <dbReference type="SAM" id="MobiDB-lite"/>
    </source>
</evidence>
<dbReference type="Gene3D" id="3.30.420.60">
    <property type="entry name" value="eRF1 domain 2"/>
    <property type="match status" value="1"/>
</dbReference>
<evidence type="ECO:0000313" key="2">
    <source>
        <dbReference type="EMBL" id="RLQ86921.1"/>
    </source>
</evidence>
<protein>
    <submittedName>
        <fullName evidence="2">Host attachment protein</fullName>
    </submittedName>
</protein>
<keyword evidence="3" id="KW-1185">Reference proteome</keyword>
<dbReference type="InterPro" id="IPR042226">
    <property type="entry name" value="eFR1_2_sf"/>
</dbReference>